<dbReference type="GO" id="GO:0015074">
    <property type="term" value="P:DNA integration"/>
    <property type="evidence" value="ECO:0007669"/>
    <property type="project" value="InterPro"/>
</dbReference>
<organism evidence="2 3">
    <name type="scientific">Rhizopus oryzae</name>
    <name type="common">Mucormycosis agent</name>
    <name type="synonym">Rhizopus arrhizus var. delemar</name>
    <dbReference type="NCBI Taxonomy" id="64495"/>
    <lineage>
        <taxon>Eukaryota</taxon>
        <taxon>Fungi</taxon>
        <taxon>Fungi incertae sedis</taxon>
        <taxon>Mucoromycota</taxon>
        <taxon>Mucoromycotina</taxon>
        <taxon>Mucoromycetes</taxon>
        <taxon>Mucorales</taxon>
        <taxon>Mucorineae</taxon>
        <taxon>Rhizopodaceae</taxon>
        <taxon>Rhizopus</taxon>
    </lineage>
</organism>
<dbReference type="InterPro" id="IPR012337">
    <property type="entry name" value="RNaseH-like_sf"/>
</dbReference>
<dbReference type="Proteomes" id="UP000717996">
    <property type="component" value="Unassembled WGS sequence"/>
</dbReference>
<dbReference type="Gene3D" id="3.30.420.10">
    <property type="entry name" value="Ribonuclease H-like superfamily/Ribonuclease H"/>
    <property type="match status" value="1"/>
</dbReference>
<comment type="caution">
    <text evidence="2">The sequence shown here is derived from an EMBL/GenBank/DDBJ whole genome shotgun (WGS) entry which is preliminary data.</text>
</comment>
<dbReference type="InterPro" id="IPR036397">
    <property type="entry name" value="RNaseH_sf"/>
</dbReference>
<dbReference type="GO" id="GO:0003676">
    <property type="term" value="F:nucleic acid binding"/>
    <property type="evidence" value="ECO:0007669"/>
    <property type="project" value="InterPro"/>
</dbReference>
<dbReference type="PANTHER" id="PTHR37984">
    <property type="entry name" value="PROTEIN CBG26694"/>
    <property type="match status" value="1"/>
</dbReference>
<reference evidence="2" key="1">
    <citation type="journal article" date="2020" name="Microb. Genom.">
        <title>Genetic diversity of clinical and environmental Mucorales isolates obtained from an investigation of mucormycosis cases among solid organ transplant recipients.</title>
        <authorList>
            <person name="Nguyen M.H."/>
            <person name="Kaul D."/>
            <person name="Muto C."/>
            <person name="Cheng S.J."/>
            <person name="Richter R.A."/>
            <person name="Bruno V.M."/>
            <person name="Liu G."/>
            <person name="Beyhan S."/>
            <person name="Sundermann A.J."/>
            <person name="Mounaud S."/>
            <person name="Pasculle A.W."/>
            <person name="Nierman W.C."/>
            <person name="Driscoll E."/>
            <person name="Cumbie R."/>
            <person name="Clancy C.J."/>
            <person name="Dupont C.L."/>
        </authorList>
    </citation>
    <scope>NUCLEOTIDE SEQUENCE</scope>
    <source>
        <strain evidence="2">GL16</strain>
    </source>
</reference>
<evidence type="ECO:0000313" key="3">
    <source>
        <dbReference type="Proteomes" id="UP000717996"/>
    </source>
</evidence>
<gene>
    <name evidence="2" type="ORF">G6F51_013905</name>
</gene>
<sequence>MFFTQLTSLLGSQNLFAPPYHPQSNGIVERFITTLRRMILTYTDQAIIKNEWDQYLRMIQFVYNSTLHEGTDFAPFYLVHGRHPKFPFEVFLSI</sequence>
<dbReference type="InterPro" id="IPR050951">
    <property type="entry name" value="Retrovirus_Pol_polyprotein"/>
</dbReference>
<proteinExistence type="predicted"/>
<dbReference type="SUPFAM" id="SSF53098">
    <property type="entry name" value="Ribonuclease H-like"/>
    <property type="match status" value="1"/>
</dbReference>
<name>A0A9P6XQ27_RHIOR</name>
<feature type="domain" description="Integrase catalytic" evidence="1">
    <location>
        <begin position="1"/>
        <end position="83"/>
    </location>
</feature>
<protein>
    <recommendedName>
        <fullName evidence="1">Integrase catalytic domain-containing protein</fullName>
    </recommendedName>
</protein>
<dbReference type="EMBL" id="JAANIT010006896">
    <property type="protein sequence ID" value="KAG1530222.1"/>
    <property type="molecule type" value="Genomic_DNA"/>
</dbReference>
<accession>A0A9P6XQ27</accession>
<evidence type="ECO:0000313" key="2">
    <source>
        <dbReference type="EMBL" id="KAG1530222.1"/>
    </source>
</evidence>
<dbReference type="InterPro" id="IPR001584">
    <property type="entry name" value="Integrase_cat-core"/>
</dbReference>
<dbReference type="PROSITE" id="PS50994">
    <property type="entry name" value="INTEGRASE"/>
    <property type="match status" value="1"/>
</dbReference>
<dbReference type="PANTHER" id="PTHR37984:SF15">
    <property type="entry name" value="INTEGRASE CATALYTIC DOMAIN-CONTAINING PROTEIN"/>
    <property type="match status" value="1"/>
</dbReference>
<evidence type="ECO:0000259" key="1">
    <source>
        <dbReference type="PROSITE" id="PS50994"/>
    </source>
</evidence>
<dbReference type="GO" id="GO:0005634">
    <property type="term" value="C:nucleus"/>
    <property type="evidence" value="ECO:0007669"/>
    <property type="project" value="UniProtKB-ARBA"/>
</dbReference>
<dbReference type="AlphaFoldDB" id="A0A9P6XQ27"/>
<dbReference type="OrthoDB" id="2267877at2759"/>